<sequence length="162" mass="17156">MHLTTFADLGLRSLMMLGDLPEGDRCTIADLAKATNASDNHLARVIAKLVDMNMVVSVRGRNGGVYLSDSARGASVGRILRELEGPSEVVDCTGDKPCPLAARNCALRHRLADAQEAFFAELDGDTIDGLIAATRPVGTRTSEDAHGTSRSLGLPTVPLNTQ</sequence>
<protein>
    <submittedName>
        <fullName evidence="4">Rrf2 family transcriptional regulator</fullName>
    </submittedName>
</protein>
<accession>A0A0A2DKZ9</accession>
<proteinExistence type="predicted"/>
<dbReference type="GO" id="GO:0003700">
    <property type="term" value="F:DNA-binding transcription factor activity"/>
    <property type="evidence" value="ECO:0007669"/>
    <property type="project" value="TreeGrafter"/>
</dbReference>
<dbReference type="InterPro" id="IPR036390">
    <property type="entry name" value="WH_DNA-bd_sf"/>
</dbReference>
<evidence type="ECO:0000256" key="3">
    <source>
        <dbReference type="SAM" id="MobiDB-lite"/>
    </source>
</evidence>
<comment type="cofactor">
    <cofactor evidence="2">
        <name>[2Fe-2S] cluster</name>
        <dbReference type="ChEBI" id="CHEBI:190135"/>
    </cofactor>
</comment>
<keyword evidence="1" id="KW-0238">DNA-binding</keyword>
<dbReference type="PANTHER" id="PTHR33221:SF4">
    <property type="entry name" value="HTH-TYPE TRANSCRIPTIONAL REPRESSOR NSRR"/>
    <property type="match status" value="1"/>
</dbReference>
<evidence type="ECO:0000313" key="4">
    <source>
        <dbReference type="EMBL" id="KGM18609.1"/>
    </source>
</evidence>
<gene>
    <name evidence="4" type="ORF">MA47_06615</name>
</gene>
<dbReference type="PANTHER" id="PTHR33221">
    <property type="entry name" value="WINGED HELIX-TURN-HELIX TRANSCRIPTIONAL REGULATOR, RRF2 FAMILY"/>
    <property type="match status" value="1"/>
</dbReference>
<reference evidence="4 5" key="1">
    <citation type="submission" date="2014-10" db="EMBL/GenBank/DDBJ databases">
        <title>Whole Genome sequence of Corynebacterium auriscanis strain CIP 106629.</title>
        <authorList>
            <person name="Hassan S.S."/>
            <person name="Jamal S.B."/>
            <person name="Tiwari S."/>
            <person name="Oliveira L.D.C."/>
            <person name="Souza F."/>
            <person name="Mariano D.C."/>
            <person name="Almeida S."/>
            <person name="Dorella F."/>
            <person name="Pereira F."/>
            <person name="Carvalho A."/>
            <person name="Leal C.A."/>
            <person name="Soares S.D.C."/>
            <person name="Figueiredo H.C."/>
            <person name="Silva A."/>
            <person name="Azevedo V.A."/>
        </authorList>
    </citation>
    <scope>NUCLEOTIDE SEQUENCE [LARGE SCALE GENOMIC DNA]</scope>
    <source>
        <strain evidence="4 5">CIP 106629</strain>
    </source>
</reference>
<dbReference type="InterPro" id="IPR000944">
    <property type="entry name" value="Tscrpt_reg_Rrf2"/>
</dbReference>
<dbReference type="GO" id="GO:0003677">
    <property type="term" value="F:DNA binding"/>
    <property type="evidence" value="ECO:0007669"/>
    <property type="project" value="UniProtKB-KW"/>
</dbReference>
<dbReference type="Gene3D" id="1.10.10.10">
    <property type="entry name" value="Winged helix-like DNA-binding domain superfamily/Winged helix DNA-binding domain"/>
    <property type="match status" value="1"/>
</dbReference>
<dbReference type="GO" id="GO:0005829">
    <property type="term" value="C:cytosol"/>
    <property type="evidence" value="ECO:0007669"/>
    <property type="project" value="TreeGrafter"/>
</dbReference>
<evidence type="ECO:0000256" key="2">
    <source>
        <dbReference type="ARBA" id="ARBA00034078"/>
    </source>
</evidence>
<dbReference type="Pfam" id="PF02082">
    <property type="entry name" value="Rrf2"/>
    <property type="match status" value="1"/>
</dbReference>
<dbReference type="RefSeq" id="WP_035114554.1">
    <property type="nucleotide sequence ID" value="NZ_CP047046.1"/>
</dbReference>
<evidence type="ECO:0000256" key="1">
    <source>
        <dbReference type="ARBA" id="ARBA00023125"/>
    </source>
</evidence>
<keyword evidence="5" id="KW-1185">Reference proteome</keyword>
<dbReference type="Proteomes" id="UP000030145">
    <property type="component" value="Unassembled WGS sequence"/>
</dbReference>
<dbReference type="InterPro" id="IPR036388">
    <property type="entry name" value="WH-like_DNA-bd_sf"/>
</dbReference>
<name>A0A0A2DKZ9_9CORY</name>
<comment type="caution">
    <text evidence="4">The sequence shown here is derived from an EMBL/GenBank/DDBJ whole genome shotgun (WGS) entry which is preliminary data.</text>
</comment>
<dbReference type="AlphaFoldDB" id="A0A0A2DKZ9"/>
<feature type="region of interest" description="Disordered" evidence="3">
    <location>
        <begin position="138"/>
        <end position="162"/>
    </location>
</feature>
<dbReference type="GeneID" id="300552131"/>
<dbReference type="PROSITE" id="PS51197">
    <property type="entry name" value="HTH_RRF2_2"/>
    <property type="match status" value="1"/>
</dbReference>
<evidence type="ECO:0000313" key="5">
    <source>
        <dbReference type="Proteomes" id="UP000030145"/>
    </source>
</evidence>
<organism evidence="4 5">
    <name type="scientific">Corynebacterium auriscanis</name>
    <dbReference type="NCBI Taxonomy" id="99807"/>
    <lineage>
        <taxon>Bacteria</taxon>
        <taxon>Bacillati</taxon>
        <taxon>Actinomycetota</taxon>
        <taxon>Actinomycetes</taxon>
        <taxon>Mycobacteriales</taxon>
        <taxon>Corynebacteriaceae</taxon>
        <taxon>Corynebacterium</taxon>
    </lineage>
</organism>
<dbReference type="EMBL" id="JRVJ01000010">
    <property type="protein sequence ID" value="KGM18609.1"/>
    <property type="molecule type" value="Genomic_DNA"/>
</dbReference>
<dbReference type="SUPFAM" id="SSF46785">
    <property type="entry name" value="Winged helix' DNA-binding domain"/>
    <property type="match status" value="1"/>
</dbReference>
<dbReference type="NCBIfam" id="TIGR00738">
    <property type="entry name" value="rrf2_super"/>
    <property type="match status" value="1"/>
</dbReference>